<dbReference type="NCBIfam" id="TIGR00095">
    <property type="entry name" value="16S rRNA (guanine(966)-N(2))-methyltransferase RsmD"/>
    <property type="match status" value="1"/>
</dbReference>
<accession>A0A2M8QGY0</accession>
<dbReference type="InterPro" id="IPR004398">
    <property type="entry name" value="RNA_MeTrfase_RsmD"/>
</dbReference>
<comment type="caution">
    <text evidence="3">The sequence shown here is derived from an EMBL/GenBank/DDBJ whole genome shotgun (WGS) entry which is preliminary data.</text>
</comment>
<dbReference type="GO" id="GO:0031167">
    <property type="term" value="P:rRNA methylation"/>
    <property type="evidence" value="ECO:0007669"/>
    <property type="project" value="InterPro"/>
</dbReference>
<keyword evidence="2 3" id="KW-0808">Transferase</keyword>
<dbReference type="Proteomes" id="UP000230790">
    <property type="component" value="Unassembled WGS sequence"/>
</dbReference>
<dbReference type="Pfam" id="PF03602">
    <property type="entry name" value="Cons_hypoth95"/>
    <property type="match status" value="1"/>
</dbReference>
<gene>
    <name evidence="3" type="primary">rsmD</name>
    <name evidence="3" type="ORF">CUN48_00205</name>
</gene>
<dbReference type="EMBL" id="PGTN01000001">
    <property type="protein sequence ID" value="PJF49071.1"/>
    <property type="molecule type" value="Genomic_DNA"/>
</dbReference>
<dbReference type="Gene3D" id="3.40.50.150">
    <property type="entry name" value="Vaccinia Virus protein VP39"/>
    <property type="match status" value="1"/>
</dbReference>
<evidence type="ECO:0000256" key="1">
    <source>
        <dbReference type="ARBA" id="ARBA00022603"/>
    </source>
</evidence>
<evidence type="ECO:0000256" key="2">
    <source>
        <dbReference type="ARBA" id="ARBA00022679"/>
    </source>
</evidence>
<dbReference type="CDD" id="cd02440">
    <property type="entry name" value="AdoMet_MTases"/>
    <property type="match status" value="1"/>
</dbReference>
<organism evidence="3 4">
    <name type="scientific">Candidatus Thermofonsia Clade 3 bacterium</name>
    <dbReference type="NCBI Taxonomy" id="2364212"/>
    <lineage>
        <taxon>Bacteria</taxon>
        <taxon>Bacillati</taxon>
        <taxon>Chloroflexota</taxon>
        <taxon>Candidatus Thermofontia</taxon>
        <taxon>Candidatus Thermofonsia Clade 3</taxon>
    </lineage>
</organism>
<reference evidence="3 4" key="1">
    <citation type="submission" date="2017-11" db="EMBL/GenBank/DDBJ databases">
        <title>Evolution of Phototrophy in the Chloroflexi Phylum Driven by Horizontal Gene Transfer.</title>
        <authorList>
            <person name="Ward L.M."/>
            <person name="Hemp J."/>
            <person name="Shih P.M."/>
            <person name="Mcglynn S.E."/>
            <person name="Fischer W."/>
        </authorList>
    </citation>
    <scope>NUCLEOTIDE SEQUENCE [LARGE SCALE GENOMIC DNA]</scope>
    <source>
        <strain evidence="3">JP3_7</strain>
    </source>
</reference>
<keyword evidence="1 3" id="KW-0489">Methyltransferase</keyword>
<dbReference type="SUPFAM" id="SSF53335">
    <property type="entry name" value="S-adenosyl-L-methionine-dependent methyltransferases"/>
    <property type="match status" value="1"/>
</dbReference>
<dbReference type="PANTHER" id="PTHR43542">
    <property type="entry name" value="METHYLTRANSFERASE"/>
    <property type="match status" value="1"/>
</dbReference>
<evidence type="ECO:0000313" key="3">
    <source>
        <dbReference type="EMBL" id="PJF49071.1"/>
    </source>
</evidence>
<dbReference type="PIRSF" id="PIRSF004553">
    <property type="entry name" value="CHP00095"/>
    <property type="match status" value="1"/>
</dbReference>
<sequence length="182" mass="20628">MQVNTGSAKGRRLKSVPGDAIRPITDRAKQAIFNILMDDVRGSRWLDLFAGTGAVAIEALSRGAEHATLIDIAPQAIQVIRENLRITRLESKARVIRQDAFDYLQARPNARYDYIFVAPPQYQGLWSRALIAIDENIGWLSESGTVIVQLDPREYFPIALDHLELGDQRRYGKTMLLFYDRL</sequence>
<protein>
    <submittedName>
        <fullName evidence="3">16S rRNA (Guanine(966)-N(2))-methyltransferase RsmD</fullName>
    </submittedName>
</protein>
<name>A0A2M8QGY0_9CHLR</name>
<dbReference type="InterPro" id="IPR029063">
    <property type="entry name" value="SAM-dependent_MTases_sf"/>
</dbReference>
<evidence type="ECO:0000313" key="4">
    <source>
        <dbReference type="Proteomes" id="UP000230790"/>
    </source>
</evidence>
<proteinExistence type="predicted"/>
<dbReference type="GO" id="GO:0008168">
    <property type="term" value="F:methyltransferase activity"/>
    <property type="evidence" value="ECO:0007669"/>
    <property type="project" value="UniProtKB-KW"/>
</dbReference>
<dbReference type="PANTHER" id="PTHR43542:SF1">
    <property type="entry name" value="METHYLTRANSFERASE"/>
    <property type="match status" value="1"/>
</dbReference>
<dbReference type="AlphaFoldDB" id="A0A2M8QGY0"/>